<feature type="transmembrane region" description="Helical" evidence="7">
    <location>
        <begin position="79"/>
        <end position="97"/>
    </location>
</feature>
<dbReference type="GO" id="GO:0005886">
    <property type="term" value="C:plasma membrane"/>
    <property type="evidence" value="ECO:0007669"/>
    <property type="project" value="UniProtKB-SubCell"/>
</dbReference>
<feature type="transmembrane region" description="Helical" evidence="7">
    <location>
        <begin position="54"/>
        <end position="72"/>
    </location>
</feature>
<evidence type="ECO:0000256" key="5">
    <source>
        <dbReference type="ARBA" id="ARBA00022989"/>
    </source>
</evidence>
<evidence type="ECO:0000256" key="7">
    <source>
        <dbReference type="RuleBase" id="RU004379"/>
    </source>
</evidence>
<accession>A0A2N5Y184</accession>
<dbReference type="RefSeq" id="WP_101521412.1">
    <property type="nucleotide sequence ID" value="NZ_PKLZ01000008.1"/>
</dbReference>
<sequence>MQEKPLYNMNSAGMDSVVSTNRVLKNTYMLLGMTLLFSAITAGISMAMGLPQGAALILMLVGFGLLFVVHKMADSSKGLLAIFAFTGVMGASIGPMLNHYMAMPGGPALVMQALGGTAIVFFGLSAYALTTRKDFSFMGGFLMVGLLVAVVAMIANIFLAIPALSLTISAAVVMIMSGLILYDTSRIINGGETNYIRATVGLYLSIYNLFIHMLHLLTAFGGDD</sequence>
<dbReference type="Pfam" id="PF01027">
    <property type="entry name" value="Bax1-I"/>
    <property type="match status" value="1"/>
</dbReference>
<feature type="transmembrane region" description="Helical" evidence="7">
    <location>
        <begin position="109"/>
        <end position="130"/>
    </location>
</feature>
<proteinExistence type="inferred from homology"/>
<dbReference type="CDD" id="cd10433">
    <property type="entry name" value="YccA_like"/>
    <property type="match status" value="1"/>
</dbReference>
<evidence type="ECO:0000256" key="1">
    <source>
        <dbReference type="ARBA" id="ARBA00004651"/>
    </source>
</evidence>
<evidence type="ECO:0000256" key="6">
    <source>
        <dbReference type="ARBA" id="ARBA00023136"/>
    </source>
</evidence>
<dbReference type="InterPro" id="IPR006213">
    <property type="entry name" value="Bax_inhbtr1_CS"/>
</dbReference>
<keyword evidence="6 7" id="KW-0472">Membrane</keyword>
<comment type="similarity">
    <text evidence="2 7">Belongs to the BI1 family.</text>
</comment>
<feature type="transmembrane region" description="Helical" evidence="7">
    <location>
        <begin position="164"/>
        <end position="182"/>
    </location>
</feature>
<reference evidence="9" key="1">
    <citation type="submission" date="2017-11" db="EMBL/GenBank/DDBJ databases">
        <title>The draft genome sequence of Chromatocurvus sp. F02.</title>
        <authorList>
            <person name="Du Z.-J."/>
            <person name="Chang Y.-Q."/>
        </authorList>
    </citation>
    <scope>NUCLEOTIDE SEQUENCE [LARGE SCALE GENOMIC DNA]</scope>
    <source>
        <strain evidence="9">F02</strain>
    </source>
</reference>
<dbReference type="Proteomes" id="UP000234845">
    <property type="component" value="Unassembled WGS sequence"/>
</dbReference>
<dbReference type="EMBL" id="PKLZ01000008">
    <property type="protein sequence ID" value="PLW82160.1"/>
    <property type="molecule type" value="Genomic_DNA"/>
</dbReference>
<gene>
    <name evidence="8" type="ORF">CWI75_10230</name>
</gene>
<keyword evidence="5 7" id="KW-1133">Transmembrane helix</keyword>
<name>A0A2N5Y184_9GAMM</name>
<organism evidence="8 9">
    <name type="scientific">Kineobactrum sediminis</name>
    <dbReference type="NCBI Taxonomy" id="1905677"/>
    <lineage>
        <taxon>Bacteria</taxon>
        <taxon>Pseudomonadati</taxon>
        <taxon>Pseudomonadota</taxon>
        <taxon>Gammaproteobacteria</taxon>
        <taxon>Cellvibrionales</taxon>
        <taxon>Halieaceae</taxon>
        <taxon>Kineobactrum</taxon>
    </lineage>
</organism>
<comment type="caution">
    <text evidence="8">The sequence shown here is derived from an EMBL/GenBank/DDBJ whole genome shotgun (WGS) entry which is preliminary data.</text>
</comment>
<dbReference type="PANTHER" id="PTHR23291">
    <property type="entry name" value="BAX INHIBITOR-RELATED"/>
    <property type="match status" value="1"/>
</dbReference>
<dbReference type="AlphaFoldDB" id="A0A2N5Y184"/>
<keyword evidence="4 7" id="KW-0812">Transmembrane</keyword>
<keyword evidence="9" id="KW-1185">Reference proteome</keyword>
<keyword evidence="3" id="KW-1003">Cell membrane</keyword>
<evidence type="ECO:0000313" key="8">
    <source>
        <dbReference type="EMBL" id="PLW82160.1"/>
    </source>
</evidence>
<evidence type="ECO:0000313" key="9">
    <source>
        <dbReference type="Proteomes" id="UP000234845"/>
    </source>
</evidence>
<feature type="transmembrane region" description="Helical" evidence="7">
    <location>
        <begin position="137"/>
        <end position="158"/>
    </location>
</feature>
<feature type="transmembrane region" description="Helical" evidence="7">
    <location>
        <begin position="194"/>
        <end position="217"/>
    </location>
</feature>
<comment type="subcellular location">
    <subcellularLocation>
        <location evidence="1">Cell membrane</location>
        <topology evidence="1">Multi-pass membrane protein</topology>
    </subcellularLocation>
</comment>
<dbReference type="PANTHER" id="PTHR23291:SF115">
    <property type="entry name" value="MODULATOR OF FTSH PROTEASE YCCA"/>
    <property type="match status" value="1"/>
</dbReference>
<dbReference type="InterPro" id="IPR006214">
    <property type="entry name" value="Bax_inhibitor_1-related"/>
</dbReference>
<evidence type="ECO:0000256" key="4">
    <source>
        <dbReference type="ARBA" id="ARBA00022692"/>
    </source>
</evidence>
<dbReference type="OrthoDB" id="9813298at2"/>
<feature type="transmembrane region" description="Helical" evidence="7">
    <location>
        <begin position="28"/>
        <end position="48"/>
    </location>
</feature>
<evidence type="ECO:0000256" key="2">
    <source>
        <dbReference type="ARBA" id="ARBA00010350"/>
    </source>
</evidence>
<evidence type="ECO:0000256" key="3">
    <source>
        <dbReference type="ARBA" id="ARBA00022475"/>
    </source>
</evidence>
<protein>
    <submittedName>
        <fullName evidence="8">BAX inhibitor protein</fullName>
    </submittedName>
</protein>
<dbReference type="PROSITE" id="PS01243">
    <property type="entry name" value="BI1"/>
    <property type="match status" value="1"/>
</dbReference>